<evidence type="ECO:0000313" key="1">
    <source>
        <dbReference type="EMBL" id="KAK7350232.1"/>
    </source>
</evidence>
<reference evidence="1 2" key="1">
    <citation type="submission" date="2024-01" db="EMBL/GenBank/DDBJ databases">
        <title>The genomes of 5 underutilized Papilionoideae crops provide insights into root nodulation and disease resistanc.</title>
        <authorList>
            <person name="Jiang F."/>
        </authorList>
    </citation>
    <scope>NUCLEOTIDE SEQUENCE [LARGE SCALE GENOMIC DNA]</scope>
    <source>
        <strain evidence="1">LVBAO_FW01</strain>
        <tissue evidence="1">Leaves</tissue>
    </source>
</reference>
<dbReference type="AlphaFoldDB" id="A0AAN9M9B1"/>
<sequence>MPAEAFPEGCGTLVSDCTPDYLLLVSQNEDEAIFLFKCELAKGPHDCPYLMHAISPSSDTHVTRVYHCLRVSLWWTAPCAWRCTSEGWRGMRPSFWTLSYFTFEHRSKFVSHPPLMAHAWGRDPSSLRYPAPRLFSVWNYAHSGVVGFTSSYLLTGGISVAFASHAYVPNRALPEYSSHLTLLMDLVPCAQAPHILSPTHSWAAIGSWEVHRIWDHTLSLFGPTRSHDECLALALLAR</sequence>
<dbReference type="EMBL" id="JAYMYQ010000002">
    <property type="protein sequence ID" value="KAK7350232.1"/>
    <property type="molecule type" value="Genomic_DNA"/>
</dbReference>
<accession>A0AAN9M9B1</accession>
<proteinExistence type="predicted"/>
<evidence type="ECO:0000313" key="2">
    <source>
        <dbReference type="Proteomes" id="UP001367508"/>
    </source>
</evidence>
<organism evidence="1 2">
    <name type="scientific">Canavalia gladiata</name>
    <name type="common">Sword bean</name>
    <name type="synonym">Dolichos gladiatus</name>
    <dbReference type="NCBI Taxonomy" id="3824"/>
    <lineage>
        <taxon>Eukaryota</taxon>
        <taxon>Viridiplantae</taxon>
        <taxon>Streptophyta</taxon>
        <taxon>Embryophyta</taxon>
        <taxon>Tracheophyta</taxon>
        <taxon>Spermatophyta</taxon>
        <taxon>Magnoliopsida</taxon>
        <taxon>eudicotyledons</taxon>
        <taxon>Gunneridae</taxon>
        <taxon>Pentapetalae</taxon>
        <taxon>rosids</taxon>
        <taxon>fabids</taxon>
        <taxon>Fabales</taxon>
        <taxon>Fabaceae</taxon>
        <taxon>Papilionoideae</taxon>
        <taxon>50 kb inversion clade</taxon>
        <taxon>NPAAA clade</taxon>
        <taxon>indigoferoid/millettioid clade</taxon>
        <taxon>Phaseoleae</taxon>
        <taxon>Canavalia</taxon>
    </lineage>
</organism>
<name>A0AAN9M9B1_CANGL</name>
<dbReference type="Proteomes" id="UP001367508">
    <property type="component" value="Unassembled WGS sequence"/>
</dbReference>
<keyword evidence="2" id="KW-1185">Reference proteome</keyword>
<protein>
    <submittedName>
        <fullName evidence="1">Uncharacterized protein</fullName>
    </submittedName>
</protein>
<comment type="caution">
    <text evidence="1">The sequence shown here is derived from an EMBL/GenBank/DDBJ whole genome shotgun (WGS) entry which is preliminary data.</text>
</comment>
<gene>
    <name evidence="1" type="ORF">VNO77_08567</name>
</gene>